<evidence type="ECO:0000259" key="2">
    <source>
        <dbReference type="Pfam" id="PF17989"/>
    </source>
</evidence>
<dbReference type="RefSeq" id="WP_089753395.1">
    <property type="nucleotide sequence ID" value="NZ_FOOG01000035.1"/>
</dbReference>
<sequence>MTNSRIAAVDVGNDAVKANFGKLDSSLYIPNVVARDLEDRPVIGIEDLDEKDPLDNLHIRVHSPALRENNAIYRVGNLATKTTNSTELDPGSYKSEEDQTLIMLFASLALDAVREKNAQSAKNNVVEANYTLGTGLPLREVKEGKDVGYRSSLLGSVHQIEFLVTPKYQGMKVNLKFDEVKVYPEGFAAYVNLVMDNDLNIINKELIDKQILIQDIGGLSTDIAVIKNRNVDDDKAQGFNLGVAESLEMIREEILRKHGVELDSRRDVVDIITRKNDRHHIMVKGSRTNVHDITDRILLELAKKQYRFLRNVWQRNSQSEICYFVGGGSAVLKDYIKSLNNKLDGFNIEFFEDEEESIWMMANAYYKLISDFNRKNEKKNHGKNQEQGKKVEQKTGSSK</sequence>
<dbReference type="InterPro" id="IPR040607">
    <property type="entry name" value="ALP_N"/>
</dbReference>
<dbReference type="InterPro" id="IPR043129">
    <property type="entry name" value="ATPase_NBD"/>
</dbReference>
<dbReference type="Pfam" id="PF17989">
    <property type="entry name" value="ALP_N"/>
    <property type="match status" value="1"/>
</dbReference>
<evidence type="ECO:0000313" key="5">
    <source>
        <dbReference type="Proteomes" id="UP000198897"/>
    </source>
</evidence>
<proteinExistence type="predicted"/>
<accession>A0A1I2QXN0</accession>
<keyword evidence="5" id="KW-1185">Reference proteome</keyword>
<dbReference type="Pfam" id="PF22128">
    <property type="entry name" value="Alp7A_like_C"/>
    <property type="match status" value="1"/>
</dbReference>
<dbReference type="InterPro" id="IPR054368">
    <property type="entry name" value="Alp7A-like_C"/>
</dbReference>
<protein>
    <submittedName>
        <fullName evidence="4">Plasmid segregation protein ParM</fullName>
    </submittedName>
</protein>
<dbReference type="OrthoDB" id="5412507at2"/>
<name>A0A1I2QXN0_9BACI</name>
<evidence type="ECO:0000256" key="1">
    <source>
        <dbReference type="SAM" id="MobiDB-lite"/>
    </source>
</evidence>
<feature type="domain" description="Actin-like protein N-terminal" evidence="2">
    <location>
        <begin position="8"/>
        <end position="187"/>
    </location>
</feature>
<dbReference type="EMBL" id="FOOG01000035">
    <property type="protein sequence ID" value="SFG32820.1"/>
    <property type="molecule type" value="Genomic_DNA"/>
</dbReference>
<feature type="region of interest" description="Disordered" evidence="1">
    <location>
        <begin position="376"/>
        <end position="399"/>
    </location>
</feature>
<feature type="compositionally biased region" description="Basic and acidic residues" evidence="1">
    <location>
        <begin position="383"/>
        <end position="393"/>
    </location>
</feature>
<dbReference type="SUPFAM" id="SSF53067">
    <property type="entry name" value="Actin-like ATPase domain"/>
    <property type="match status" value="2"/>
</dbReference>
<evidence type="ECO:0000313" key="4">
    <source>
        <dbReference type="EMBL" id="SFG32820.1"/>
    </source>
</evidence>
<dbReference type="Proteomes" id="UP000198897">
    <property type="component" value="Unassembled WGS sequence"/>
</dbReference>
<dbReference type="Gene3D" id="3.30.420.40">
    <property type="match status" value="2"/>
</dbReference>
<reference evidence="5" key="1">
    <citation type="submission" date="2016-10" db="EMBL/GenBank/DDBJ databases">
        <authorList>
            <person name="Varghese N."/>
            <person name="Submissions S."/>
        </authorList>
    </citation>
    <scope>NUCLEOTIDE SEQUENCE [LARGE SCALE GENOMIC DNA]</scope>
    <source>
        <strain evidence="5">FP5</strain>
    </source>
</reference>
<organism evidence="4 5">
    <name type="scientific">Halobacillus alkaliphilus</name>
    <dbReference type="NCBI Taxonomy" id="396056"/>
    <lineage>
        <taxon>Bacteria</taxon>
        <taxon>Bacillati</taxon>
        <taxon>Bacillota</taxon>
        <taxon>Bacilli</taxon>
        <taxon>Bacillales</taxon>
        <taxon>Bacillaceae</taxon>
        <taxon>Halobacillus</taxon>
    </lineage>
</organism>
<feature type="domain" description="Alp7A-like C-terminal" evidence="3">
    <location>
        <begin position="211"/>
        <end position="349"/>
    </location>
</feature>
<gene>
    <name evidence="4" type="ORF">SAMN05216353_13514</name>
</gene>
<dbReference type="CDD" id="cd24023">
    <property type="entry name" value="ASKHA_NBD_ParM_Alp7A-like"/>
    <property type="match status" value="1"/>
</dbReference>
<dbReference type="AlphaFoldDB" id="A0A1I2QXN0"/>
<evidence type="ECO:0000259" key="3">
    <source>
        <dbReference type="Pfam" id="PF22128"/>
    </source>
</evidence>